<name>A0A0A9DM35_ARUDO</name>
<organism evidence="2">
    <name type="scientific">Arundo donax</name>
    <name type="common">Giant reed</name>
    <name type="synonym">Donax arundinaceus</name>
    <dbReference type="NCBI Taxonomy" id="35708"/>
    <lineage>
        <taxon>Eukaryota</taxon>
        <taxon>Viridiplantae</taxon>
        <taxon>Streptophyta</taxon>
        <taxon>Embryophyta</taxon>
        <taxon>Tracheophyta</taxon>
        <taxon>Spermatophyta</taxon>
        <taxon>Magnoliopsida</taxon>
        <taxon>Liliopsida</taxon>
        <taxon>Poales</taxon>
        <taxon>Poaceae</taxon>
        <taxon>PACMAD clade</taxon>
        <taxon>Arundinoideae</taxon>
        <taxon>Arundineae</taxon>
        <taxon>Arundo</taxon>
    </lineage>
</organism>
<sequence length="63" mass="7122">MMSNRIVFLGVMPYRGSTQMNTVEQHRLSDGRGHHPQLQGIFDIDSGHGTTETSQEVRSQSDY</sequence>
<protein>
    <submittedName>
        <fullName evidence="2">Uncharacterized protein</fullName>
    </submittedName>
</protein>
<dbReference type="EMBL" id="GBRH01209019">
    <property type="protein sequence ID" value="JAD88876.1"/>
    <property type="molecule type" value="Transcribed_RNA"/>
</dbReference>
<dbReference type="AlphaFoldDB" id="A0A0A9DM35"/>
<reference evidence="2" key="1">
    <citation type="submission" date="2014-09" db="EMBL/GenBank/DDBJ databases">
        <authorList>
            <person name="Magalhaes I.L.F."/>
            <person name="Oliveira U."/>
            <person name="Santos F.R."/>
            <person name="Vidigal T.H.D.A."/>
            <person name="Brescovit A.D."/>
            <person name="Santos A.J."/>
        </authorList>
    </citation>
    <scope>NUCLEOTIDE SEQUENCE</scope>
    <source>
        <tissue evidence="2">Shoot tissue taken approximately 20 cm above the soil surface</tissue>
    </source>
</reference>
<evidence type="ECO:0000313" key="2">
    <source>
        <dbReference type="EMBL" id="JAD88876.1"/>
    </source>
</evidence>
<proteinExistence type="predicted"/>
<reference evidence="2" key="2">
    <citation type="journal article" date="2015" name="Data Brief">
        <title>Shoot transcriptome of the giant reed, Arundo donax.</title>
        <authorList>
            <person name="Barrero R.A."/>
            <person name="Guerrero F.D."/>
            <person name="Moolhuijzen P."/>
            <person name="Goolsby J.A."/>
            <person name="Tidwell J."/>
            <person name="Bellgard S.E."/>
            <person name="Bellgard M.I."/>
        </authorList>
    </citation>
    <scope>NUCLEOTIDE SEQUENCE</scope>
    <source>
        <tissue evidence="2">Shoot tissue taken approximately 20 cm above the soil surface</tissue>
    </source>
</reference>
<accession>A0A0A9DM35</accession>
<feature type="compositionally biased region" description="Polar residues" evidence="1">
    <location>
        <begin position="48"/>
        <end position="63"/>
    </location>
</feature>
<feature type="region of interest" description="Disordered" evidence="1">
    <location>
        <begin position="44"/>
        <end position="63"/>
    </location>
</feature>
<evidence type="ECO:0000256" key="1">
    <source>
        <dbReference type="SAM" id="MobiDB-lite"/>
    </source>
</evidence>